<proteinExistence type="predicted"/>
<accession>A0ABR8X107</accession>
<dbReference type="RefSeq" id="WP_191764808.1">
    <property type="nucleotide sequence ID" value="NZ_JACSPM010000001.1"/>
</dbReference>
<feature type="signal peptide" evidence="1">
    <location>
        <begin position="1"/>
        <end position="27"/>
    </location>
</feature>
<reference evidence="2 3" key="1">
    <citation type="submission" date="2020-08" db="EMBL/GenBank/DDBJ databases">
        <title>A Genomic Blueprint of the Chicken Gut Microbiome.</title>
        <authorList>
            <person name="Gilroy R."/>
            <person name="Ravi A."/>
            <person name="Getino M."/>
            <person name="Pursley I."/>
            <person name="Horton D.L."/>
            <person name="Alikhan N.-F."/>
            <person name="Baker D."/>
            <person name="Gharbi K."/>
            <person name="Hall N."/>
            <person name="Watson M."/>
            <person name="Adriaenssens E.M."/>
            <person name="Foster-Nyarko E."/>
            <person name="Jarju S."/>
            <person name="Secka A."/>
            <person name="Antonio M."/>
            <person name="Oren A."/>
            <person name="Chaudhuri R."/>
            <person name="La Ragione R.M."/>
            <person name="Hildebrand F."/>
            <person name="Pallen M.J."/>
        </authorList>
    </citation>
    <scope>NUCLEOTIDE SEQUENCE [LARGE SCALE GENOMIC DNA]</scope>
    <source>
        <strain evidence="2 3">Sa1CUA4</strain>
    </source>
</reference>
<sequence length="107" mass="11173">MKLFACKAAAVAALVGVLILGGAPAHAAYPSAKSSAVLVKAWPSSTTVLSPPKGAIVGLYHNGKKTLVSTPKCTSRIAEQGTFYNWATIAGSRQPLFSQPIYVIKCR</sequence>
<dbReference type="Proteomes" id="UP000602532">
    <property type="component" value="Unassembled WGS sequence"/>
</dbReference>
<evidence type="ECO:0000313" key="2">
    <source>
        <dbReference type="EMBL" id="MBD8022950.1"/>
    </source>
</evidence>
<dbReference type="EMBL" id="JACSPM010000001">
    <property type="protein sequence ID" value="MBD8022950.1"/>
    <property type="molecule type" value="Genomic_DNA"/>
</dbReference>
<organism evidence="2 3">
    <name type="scientific">Microbacterium gallinarum</name>
    <dbReference type="NCBI Taxonomy" id="2762209"/>
    <lineage>
        <taxon>Bacteria</taxon>
        <taxon>Bacillati</taxon>
        <taxon>Actinomycetota</taxon>
        <taxon>Actinomycetes</taxon>
        <taxon>Micrococcales</taxon>
        <taxon>Microbacteriaceae</taxon>
        <taxon>Microbacterium</taxon>
    </lineage>
</organism>
<keyword evidence="3" id="KW-1185">Reference proteome</keyword>
<comment type="caution">
    <text evidence="2">The sequence shown here is derived from an EMBL/GenBank/DDBJ whole genome shotgun (WGS) entry which is preliminary data.</text>
</comment>
<keyword evidence="1" id="KW-0732">Signal</keyword>
<gene>
    <name evidence="2" type="ORF">H9622_05005</name>
</gene>
<evidence type="ECO:0000256" key="1">
    <source>
        <dbReference type="SAM" id="SignalP"/>
    </source>
</evidence>
<evidence type="ECO:0000313" key="3">
    <source>
        <dbReference type="Proteomes" id="UP000602532"/>
    </source>
</evidence>
<evidence type="ECO:0008006" key="4">
    <source>
        <dbReference type="Google" id="ProtNLM"/>
    </source>
</evidence>
<protein>
    <recommendedName>
        <fullName evidence="4">SH3 domain-containing protein</fullName>
    </recommendedName>
</protein>
<feature type="chain" id="PRO_5047327676" description="SH3 domain-containing protein" evidence="1">
    <location>
        <begin position="28"/>
        <end position="107"/>
    </location>
</feature>
<name>A0ABR8X107_9MICO</name>